<organism evidence="2 3">
    <name type="scientific">Aquirhabdus parva</name>
    <dbReference type="NCBI Taxonomy" id="2283318"/>
    <lineage>
        <taxon>Bacteria</taxon>
        <taxon>Pseudomonadati</taxon>
        <taxon>Pseudomonadota</taxon>
        <taxon>Gammaproteobacteria</taxon>
        <taxon>Moraxellales</taxon>
        <taxon>Moraxellaceae</taxon>
        <taxon>Aquirhabdus</taxon>
    </lineage>
</organism>
<dbReference type="OrthoDB" id="5608857at2"/>
<dbReference type="Proteomes" id="UP000253940">
    <property type="component" value="Chromosome"/>
</dbReference>
<keyword evidence="3" id="KW-1185">Reference proteome</keyword>
<accession>A0A345P2H2</accession>
<evidence type="ECO:0000313" key="2">
    <source>
        <dbReference type="EMBL" id="AXI01481.1"/>
    </source>
</evidence>
<name>A0A345P2H2_9GAMM</name>
<protein>
    <submittedName>
        <fullName evidence="2">Type II secretion system protein</fullName>
    </submittedName>
</protein>
<gene>
    <name evidence="2" type="ORF">HYN46_00340</name>
</gene>
<evidence type="ECO:0000256" key="1">
    <source>
        <dbReference type="SAM" id="Phobius"/>
    </source>
</evidence>
<evidence type="ECO:0000313" key="3">
    <source>
        <dbReference type="Proteomes" id="UP000253940"/>
    </source>
</evidence>
<keyword evidence="1" id="KW-1133">Transmembrane helix</keyword>
<dbReference type="EMBL" id="CP031222">
    <property type="protein sequence ID" value="AXI01481.1"/>
    <property type="molecule type" value="Genomic_DNA"/>
</dbReference>
<dbReference type="KEGG" id="mbah:HYN46_00340"/>
<proteinExistence type="predicted"/>
<sequence length="181" mass="20841">MHNGDFKRPQFVVTKLGKQQGFAYIWLLLAITLLALGLGRWAEDYAMVAKRTKEAELLRIGHTYQIALGQYYQNSQGNLKIYPNELKDLLNDPRSLRFHRYIRKLDLDPVTGEPFQVLRDADGRIVGVFSASNQKPVKQKHFAAEMKDFEQAAHYSDWKFMALIDTQNPLQTDTLSSPLKQ</sequence>
<keyword evidence="1" id="KW-0812">Transmembrane</keyword>
<dbReference type="AlphaFoldDB" id="A0A345P2H2"/>
<feature type="transmembrane region" description="Helical" evidence="1">
    <location>
        <begin position="21"/>
        <end position="42"/>
    </location>
</feature>
<keyword evidence="1" id="KW-0472">Membrane</keyword>
<reference evidence="2 3" key="1">
    <citation type="submission" date="2018-07" db="EMBL/GenBank/DDBJ databases">
        <title>Genome sequencing of Moraxellaceae gen. HYN0046.</title>
        <authorList>
            <person name="Kim M."/>
            <person name="Yi H."/>
        </authorList>
    </citation>
    <scope>NUCLEOTIDE SEQUENCE [LARGE SCALE GENOMIC DNA]</scope>
    <source>
        <strain evidence="2 3">HYN0046</strain>
    </source>
</reference>